<name>A0ABV3ZBT0_9BACT</name>
<evidence type="ECO:0008006" key="3">
    <source>
        <dbReference type="Google" id="ProtNLM"/>
    </source>
</evidence>
<dbReference type="Proteomes" id="UP001560573">
    <property type="component" value="Unassembled WGS sequence"/>
</dbReference>
<sequence length="84" mass="9885">MTTAAIREKLHSYIRFAEDKKIKAIYTMLESEIADIPDHWNDPDFLNELNKRSDEVKKGRVKTVSWKDAKTKILNSQPRKRNVL</sequence>
<proteinExistence type="predicted"/>
<evidence type="ECO:0000313" key="1">
    <source>
        <dbReference type="EMBL" id="MEX6687308.1"/>
    </source>
</evidence>
<dbReference type="EMBL" id="JAULBC010000002">
    <property type="protein sequence ID" value="MEX6687308.1"/>
    <property type="molecule type" value="Genomic_DNA"/>
</dbReference>
<gene>
    <name evidence="1" type="ORF">QTN47_07365</name>
</gene>
<protein>
    <recommendedName>
        <fullName evidence="3">Addiction module component</fullName>
    </recommendedName>
</protein>
<evidence type="ECO:0000313" key="2">
    <source>
        <dbReference type="Proteomes" id="UP001560573"/>
    </source>
</evidence>
<reference evidence="1 2" key="1">
    <citation type="submission" date="2023-07" db="EMBL/GenBank/DDBJ databases">
        <authorList>
            <person name="Lian W.-H."/>
        </authorList>
    </citation>
    <scope>NUCLEOTIDE SEQUENCE [LARGE SCALE GENOMIC DNA]</scope>
    <source>
        <strain evidence="1 2">SYSU DXS3180</strain>
    </source>
</reference>
<organism evidence="1 2">
    <name type="scientific">Danxiaibacter flavus</name>
    <dbReference type="NCBI Taxonomy" id="3049108"/>
    <lineage>
        <taxon>Bacteria</taxon>
        <taxon>Pseudomonadati</taxon>
        <taxon>Bacteroidota</taxon>
        <taxon>Chitinophagia</taxon>
        <taxon>Chitinophagales</taxon>
        <taxon>Chitinophagaceae</taxon>
        <taxon>Danxiaibacter</taxon>
    </lineage>
</organism>
<comment type="caution">
    <text evidence="1">The sequence shown here is derived from an EMBL/GenBank/DDBJ whole genome shotgun (WGS) entry which is preliminary data.</text>
</comment>
<dbReference type="RefSeq" id="WP_369328712.1">
    <property type="nucleotide sequence ID" value="NZ_JAULBC010000002.1"/>
</dbReference>
<keyword evidence="2" id="KW-1185">Reference proteome</keyword>
<accession>A0ABV3ZBT0</accession>